<accession>X1DD12</accession>
<proteinExistence type="predicted"/>
<protein>
    <submittedName>
        <fullName evidence="1">Uncharacterized protein</fullName>
    </submittedName>
</protein>
<comment type="caution">
    <text evidence="1">The sequence shown here is derived from an EMBL/GenBank/DDBJ whole genome shotgun (WGS) entry which is preliminary data.</text>
</comment>
<dbReference type="Gene3D" id="3.90.1150.170">
    <property type="match status" value="1"/>
</dbReference>
<sequence length="66" mass="7296">MNTELLERLQAGGELFISNAVLDGAFLLRACVVNFRTTQADIEAIPEIVTRIGRQADLELRPNALK</sequence>
<evidence type="ECO:0000313" key="1">
    <source>
        <dbReference type="EMBL" id="GAG94316.1"/>
    </source>
</evidence>
<dbReference type="EMBL" id="BART01019634">
    <property type="protein sequence ID" value="GAG94316.1"/>
    <property type="molecule type" value="Genomic_DNA"/>
</dbReference>
<organism evidence="1">
    <name type="scientific">marine sediment metagenome</name>
    <dbReference type="NCBI Taxonomy" id="412755"/>
    <lineage>
        <taxon>unclassified sequences</taxon>
        <taxon>metagenomes</taxon>
        <taxon>ecological metagenomes</taxon>
    </lineage>
</organism>
<reference evidence="1" key="1">
    <citation type="journal article" date="2014" name="Front. Microbiol.">
        <title>High frequency of phylogenetically diverse reductive dehalogenase-homologous genes in deep subseafloor sedimentary metagenomes.</title>
        <authorList>
            <person name="Kawai M."/>
            <person name="Futagami T."/>
            <person name="Toyoda A."/>
            <person name="Takaki Y."/>
            <person name="Nishi S."/>
            <person name="Hori S."/>
            <person name="Arai W."/>
            <person name="Tsubouchi T."/>
            <person name="Morono Y."/>
            <person name="Uchiyama I."/>
            <person name="Ito T."/>
            <person name="Fujiyama A."/>
            <person name="Inagaki F."/>
            <person name="Takami H."/>
        </authorList>
    </citation>
    <scope>NUCLEOTIDE SEQUENCE</scope>
    <source>
        <strain evidence="1">Expedition CK06-06</strain>
    </source>
</reference>
<gene>
    <name evidence="1" type="ORF">S01H4_36687</name>
</gene>
<name>X1DD12_9ZZZZ</name>
<dbReference type="AlphaFoldDB" id="X1DD12"/>